<dbReference type="EC" id="3.2.2.23" evidence="11"/>
<dbReference type="InterPro" id="IPR015886">
    <property type="entry name" value="H2TH_FPG"/>
</dbReference>
<keyword evidence="5" id="KW-0238">DNA-binding</keyword>
<dbReference type="InParanoid" id="C8X6D5"/>
<dbReference type="SUPFAM" id="SSF57716">
    <property type="entry name" value="Glucocorticoid receptor-like (DNA-binding domain)"/>
    <property type="match status" value="1"/>
</dbReference>
<accession>C8X6D5</accession>
<dbReference type="AlphaFoldDB" id="C8X6D5"/>
<dbReference type="PANTHER" id="PTHR22993:SF9">
    <property type="entry name" value="FORMAMIDOPYRIMIDINE-DNA GLYCOSYLASE"/>
    <property type="match status" value="1"/>
</dbReference>
<keyword evidence="4 11" id="KW-0378">Hydrolase</keyword>
<dbReference type="Pfam" id="PF01149">
    <property type="entry name" value="Fapy_DNA_glyco"/>
    <property type="match status" value="1"/>
</dbReference>
<dbReference type="InterPro" id="IPR035937">
    <property type="entry name" value="FPG_N"/>
</dbReference>
<feature type="domain" description="Formamidopyrimidine-DNA glycosylase catalytic" evidence="10">
    <location>
        <begin position="2"/>
        <end position="149"/>
    </location>
</feature>
<dbReference type="OrthoDB" id="9800855at2"/>
<evidence type="ECO:0000256" key="4">
    <source>
        <dbReference type="ARBA" id="ARBA00022801"/>
    </source>
</evidence>
<keyword evidence="7" id="KW-0456">Lyase</keyword>
<evidence type="ECO:0000256" key="3">
    <source>
        <dbReference type="ARBA" id="ARBA00022763"/>
    </source>
</evidence>
<dbReference type="InterPro" id="IPR012319">
    <property type="entry name" value="FPG_cat"/>
</dbReference>
<dbReference type="PROSITE" id="PS51068">
    <property type="entry name" value="FPG_CAT"/>
    <property type="match status" value="1"/>
</dbReference>
<evidence type="ECO:0000313" key="11">
    <source>
        <dbReference type="EMBL" id="ACV78790.1"/>
    </source>
</evidence>
<keyword evidence="8" id="KW-0511">Multifunctional enzyme</keyword>
<dbReference type="GO" id="GO:0016829">
    <property type="term" value="F:lyase activity"/>
    <property type="evidence" value="ECO:0007669"/>
    <property type="project" value="UniProtKB-KW"/>
</dbReference>
<proteinExistence type="inferred from homology"/>
<dbReference type="eggNOG" id="COG0266">
    <property type="taxonomic scope" value="Bacteria"/>
</dbReference>
<protein>
    <submittedName>
        <fullName evidence="11">DNA-formamidopyrimidine glycosylase</fullName>
        <ecNumber evidence="11">3.2.2.23</ecNumber>
    </submittedName>
</protein>
<dbReference type="SMART" id="SM01232">
    <property type="entry name" value="H2TH"/>
    <property type="match status" value="1"/>
</dbReference>
<dbReference type="CDD" id="cd08972">
    <property type="entry name" value="PF_Nei_N"/>
    <property type="match status" value="1"/>
</dbReference>
<dbReference type="GO" id="GO:0003684">
    <property type="term" value="F:damaged DNA binding"/>
    <property type="evidence" value="ECO:0007669"/>
    <property type="project" value="InterPro"/>
</dbReference>
<gene>
    <name evidence="11" type="ordered locus">Namu_2416</name>
</gene>
<dbReference type="GO" id="GO:0006284">
    <property type="term" value="P:base-excision repair"/>
    <property type="evidence" value="ECO:0007669"/>
    <property type="project" value="InterPro"/>
</dbReference>
<keyword evidence="9 11" id="KW-0326">Glycosidase</keyword>
<reference evidence="12" key="1">
    <citation type="submission" date="2009-09" db="EMBL/GenBank/DDBJ databases">
        <title>The complete genome of Nakamurella multipartita DSM 44233.</title>
        <authorList>
            <consortium name="US DOE Joint Genome Institute (JGI-PGF)"/>
            <person name="Lucas S."/>
            <person name="Copeland A."/>
            <person name="Lapidus A."/>
            <person name="Glavina del Rio T."/>
            <person name="Dalin E."/>
            <person name="Tice H."/>
            <person name="Bruce D."/>
            <person name="Goodwin L."/>
            <person name="Pitluck S."/>
            <person name="Kyrpides N."/>
            <person name="Mavromatis K."/>
            <person name="Ivanova N."/>
            <person name="Ovchinnikova G."/>
            <person name="Sims D."/>
            <person name="Meincke L."/>
            <person name="Brettin T."/>
            <person name="Detter J.C."/>
            <person name="Han C."/>
            <person name="Larimer F."/>
            <person name="Land M."/>
            <person name="Hauser L."/>
            <person name="Markowitz V."/>
            <person name="Cheng J.-F."/>
            <person name="Hugenholtz P."/>
            <person name="Woyke T."/>
            <person name="Wu D."/>
            <person name="Klenk H.-P."/>
            <person name="Eisen J.A."/>
        </authorList>
    </citation>
    <scope>NUCLEOTIDE SEQUENCE [LARGE SCALE GENOMIC DNA]</scope>
    <source>
        <strain evidence="12">ATCC 700099 / DSM 44233 / CIP 104796 / JCM 9543 / NBRC 105858 / Y-104</strain>
    </source>
</reference>
<keyword evidence="3" id="KW-0227">DNA damage</keyword>
<reference evidence="11 12" key="2">
    <citation type="journal article" date="2010" name="Stand. Genomic Sci.">
        <title>Complete genome sequence of Nakamurella multipartita type strain (Y-104).</title>
        <authorList>
            <person name="Tice H."/>
            <person name="Mayilraj S."/>
            <person name="Sims D."/>
            <person name="Lapidus A."/>
            <person name="Nolan M."/>
            <person name="Lucas S."/>
            <person name="Glavina Del Rio T."/>
            <person name="Copeland A."/>
            <person name="Cheng J.F."/>
            <person name="Meincke L."/>
            <person name="Bruce D."/>
            <person name="Goodwin L."/>
            <person name="Pitluck S."/>
            <person name="Ivanova N."/>
            <person name="Mavromatis K."/>
            <person name="Ovchinnikova G."/>
            <person name="Pati A."/>
            <person name="Chen A."/>
            <person name="Palaniappan K."/>
            <person name="Land M."/>
            <person name="Hauser L."/>
            <person name="Chang Y.J."/>
            <person name="Jeffries C.D."/>
            <person name="Detter J.C."/>
            <person name="Brettin T."/>
            <person name="Rohde M."/>
            <person name="Goker M."/>
            <person name="Bristow J."/>
            <person name="Eisen J.A."/>
            <person name="Markowitz V."/>
            <person name="Hugenholtz P."/>
            <person name="Kyrpides N.C."/>
            <person name="Klenk H.P."/>
            <person name="Chen F."/>
        </authorList>
    </citation>
    <scope>NUCLEOTIDE SEQUENCE [LARGE SCALE GENOMIC DNA]</scope>
    <source>
        <strain evidence="12">ATCC 700099 / DSM 44233 / CIP 104796 / JCM 9543 / NBRC 105858 / Y-104</strain>
    </source>
</reference>
<dbReference type="PANTHER" id="PTHR22993">
    <property type="entry name" value="FORMAMIDOPYRIMIDINE-DNA GLYCOSYLASE"/>
    <property type="match status" value="1"/>
</dbReference>
<evidence type="ECO:0000259" key="10">
    <source>
        <dbReference type="PROSITE" id="PS51068"/>
    </source>
</evidence>
<dbReference type="Gene3D" id="1.10.8.50">
    <property type="match status" value="1"/>
</dbReference>
<evidence type="ECO:0000256" key="5">
    <source>
        <dbReference type="ARBA" id="ARBA00023125"/>
    </source>
</evidence>
<evidence type="ECO:0000256" key="9">
    <source>
        <dbReference type="ARBA" id="ARBA00023295"/>
    </source>
</evidence>
<dbReference type="KEGG" id="nml:Namu_2416"/>
<dbReference type="GO" id="GO:0003906">
    <property type="term" value="F:DNA-(apurinic or apyrimidinic site) endonuclease activity"/>
    <property type="evidence" value="ECO:0007669"/>
    <property type="project" value="InterPro"/>
</dbReference>
<evidence type="ECO:0000256" key="6">
    <source>
        <dbReference type="ARBA" id="ARBA00023204"/>
    </source>
</evidence>
<organism evidence="11 12">
    <name type="scientific">Nakamurella multipartita (strain ATCC 700099 / DSM 44233 / CIP 104796 / JCM 9543 / NBRC 105858 / Y-104)</name>
    <name type="common">Microsphaera multipartita</name>
    <dbReference type="NCBI Taxonomy" id="479431"/>
    <lineage>
        <taxon>Bacteria</taxon>
        <taxon>Bacillati</taxon>
        <taxon>Actinomycetota</taxon>
        <taxon>Actinomycetes</taxon>
        <taxon>Nakamurellales</taxon>
        <taxon>Nakamurellaceae</taxon>
        <taxon>Nakamurella</taxon>
    </lineage>
</organism>
<evidence type="ECO:0000313" key="12">
    <source>
        <dbReference type="Proteomes" id="UP000002218"/>
    </source>
</evidence>
<sequence>MPELPEVESARRVLADGALHRRIADVDDHDDYVTRPLTPGALRSALIGRTFTAAHRRGKSMWLTVSGDRDDPTDPDASPGDPDLGIHLGMSGIVVVTGPSAPEASGTDLVGGDYRRDREQFVDRGAYQRFAVTFADGGRMRLLDPRRLSRVRLDPDIQALGPDALGLSPTAFRTAMTAGRRVSTAPVKARLLDQSVLAGVGNLLADEALWRAKINPGRGVDTLSTAQLNRLGRAVQSALTDAIARGGVHTGDVIAARKSGARCPRCGGAMVSGVVGGRTTWWCSKEQR</sequence>
<dbReference type="Gene3D" id="3.20.190.10">
    <property type="entry name" value="MutM-like, N-terminal"/>
    <property type="match status" value="1"/>
</dbReference>
<keyword evidence="12" id="KW-1185">Reference proteome</keyword>
<dbReference type="HOGENOM" id="CLU_038423_1_2_11"/>
<comment type="similarity">
    <text evidence="2">Belongs to the FPG family.</text>
</comment>
<dbReference type="Proteomes" id="UP000002218">
    <property type="component" value="Chromosome"/>
</dbReference>
<comment type="catalytic activity">
    <reaction evidence="1">
        <text>Hydrolysis of DNA containing ring-opened 7-methylguanine residues, releasing 2,6-diamino-4-hydroxy-5-(N-methyl)formamidopyrimidine.</text>
        <dbReference type="EC" id="3.2.2.23"/>
    </reaction>
</comment>
<dbReference type="STRING" id="479431.Namu_2416"/>
<dbReference type="Pfam" id="PF06831">
    <property type="entry name" value="H2TH"/>
    <property type="match status" value="1"/>
</dbReference>
<keyword evidence="6" id="KW-0234">DNA repair</keyword>
<dbReference type="GO" id="GO:0008270">
    <property type="term" value="F:zinc ion binding"/>
    <property type="evidence" value="ECO:0007669"/>
    <property type="project" value="InterPro"/>
</dbReference>
<dbReference type="RefSeq" id="WP_015747679.1">
    <property type="nucleotide sequence ID" value="NC_013235.1"/>
</dbReference>
<dbReference type="EMBL" id="CP001737">
    <property type="protein sequence ID" value="ACV78790.1"/>
    <property type="molecule type" value="Genomic_DNA"/>
</dbReference>
<evidence type="ECO:0000256" key="1">
    <source>
        <dbReference type="ARBA" id="ARBA00001668"/>
    </source>
</evidence>
<dbReference type="GO" id="GO:0008534">
    <property type="term" value="F:oxidized purine nucleobase lesion DNA N-glycosylase activity"/>
    <property type="evidence" value="ECO:0007669"/>
    <property type="project" value="UniProtKB-EC"/>
</dbReference>
<evidence type="ECO:0000256" key="7">
    <source>
        <dbReference type="ARBA" id="ARBA00023239"/>
    </source>
</evidence>
<dbReference type="SMART" id="SM00898">
    <property type="entry name" value="Fapy_DNA_glyco"/>
    <property type="match status" value="1"/>
</dbReference>
<name>C8X6D5_NAKMY</name>
<evidence type="ECO:0000256" key="2">
    <source>
        <dbReference type="ARBA" id="ARBA00009409"/>
    </source>
</evidence>
<evidence type="ECO:0000256" key="8">
    <source>
        <dbReference type="ARBA" id="ARBA00023268"/>
    </source>
</evidence>
<dbReference type="SUPFAM" id="SSF46946">
    <property type="entry name" value="S13-like H2TH domain"/>
    <property type="match status" value="1"/>
</dbReference>
<dbReference type="SUPFAM" id="SSF81624">
    <property type="entry name" value="N-terminal domain of MutM-like DNA repair proteins"/>
    <property type="match status" value="1"/>
</dbReference>
<dbReference type="InterPro" id="IPR010979">
    <property type="entry name" value="Ribosomal_uS13-like_H2TH"/>
</dbReference>